<comment type="caution">
    <text evidence="2">The sequence shown here is derived from an EMBL/GenBank/DDBJ whole genome shotgun (WGS) entry which is preliminary data.</text>
</comment>
<protein>
    <submittedName>
        <fullName evidence="2">Lipase acylhydrolase</fullName>
    </submittedName>
</protein>
<name>A0A0R1MIV0_9LACO</name>
<gene>
    <name evidence="2" type="ORF">FD46_GL001490</name>
</gene>
<evidence type="ECO:0000313" key="2">
    <source>
        <dbReference type="EMBL" id="KRL04363.1"/>
    </source>
</evidence>
<dbReference type="InterPro" id="IPR051532">
    <property type="entry name" value="Ester_Hydrolysis_Enzymes"/>
</dbReference>
<dbReference type="Proteomes" id="UP000051686">
    <property type="component" value="Unassembled WGS sequence"/>
</dbReference>
<dbReference type="InterPro" id="IPR036514">
    <property type="entry name" value="SGNH_hydro_sf"/>
</dbReference>
<evidence type="ECO:0000259" key="1">
    <source>
        <dbReference type="Pfam" id="PF13472"/>
    </source>
</evidence>
<dbReference type="STRING" id="1423777.FD46_GL001490"/>
<dbReference type="InterPro" id="IPR013830">
    <property type="entry name" value="SGNH_hydro"/>
</dbReference>
<proteinExistence type="predicted"/>
<dbReference type="Pfam" id="PF13472">
    <property type="entry name" value="Lipase_GDSL_2"/>
    <property type="match status" value="1"/>
</dbReference>
<feature type="domain" description="SGNH hydrolase-type esterase" evidence="1">
    <location>
        <begin position="59"/>
        <end position="288"/>
    </location>
</feature>
<organism evidence="2 3">
    <name type="scientific">Liquorilactobacillus oeni DSM 19972</name>
    <dbReference type="NCBI Taxonomy" id="1423777"/>
    <lineage>
        <taxon>Bacteria</taxon>
        <taxon>Bacillati</taxon>
        <taxon>Bacillota</taxon>
        <taxon>Bacilli</taxon>
        <taxon>Lactobacillales</taxon>
        <taxon>Lactobacillaceae</taxon>
        <taxon>Liquorilactobacillus</taxon>
    </lineage>
</organism>
<dbReference type="AlphaFoldDB" id="A0A0R1MIV0"/>
<accession>A0A0R1MIV0</accession>
<dbReference type="PANTHER" id="PTHR30383:SF27">
    <property type="entry name" value="SPORE GERMINATION LIPASE LIPC"/>
    <property type="match status" value="1"/>
</dbReference>
<dbReference type="SUPFAM" id="SSF52266">
    <property type="entry name" value="SGNH hydrolase"/>
    <property type="match status" value="1"/>
</dbReference>
<dbReference type="RefSeq" id="WP_057896336.1">
    <property type="nucleotide sequence ID" value="NZ_AZEH01000039.1"/>
</dbReference>
<dbReference type="EMBL" id="AZEH01000039">
    <property type="protein sequence ID" value="KRL04363.1"/>
    <property type="molecule type" value="Genomic_DNA"/>
</dbReference>
<dbReference type="GO" id="GO:0004622">
    <property type="term" value="F:phosphatidylcholine lysophospholipase activity"/>
    <property type="evidence" value="ECO:0007669"/>
    <property type="project" value="TreeGrafter"/>
</dbReference>
<evidence type="ECO:0000313" key="3">
    <source>
        <dbReference type="Proteomes" id="UP000051686"/>
    </source>
</evidence>
<dbReference type="PANTHER" id="PTHR30383">
    <property type="entry name" value="THIOESTERASE 1/PROTEASE 1/LYSOPHOSPHOLIPASE L1"/>
    <property type="match status" value="1"/>
</dbReference>
<keyword evidence="2" id="KW-0378">Hydrolase</keyword>
<reference evidence="2 3" key="1">
    <citation type="journal article" date="2015" name="Genome Announc.">
        <title>Expanding the biotechnology potential of lactobacilli through comparative genomics of 213 strains and associated genera.</title>
        <authorList>
            <person name="Sun Z."/>
            <person name="Harris H.M."/>
            <person name="McCann A."/>
            <person name="Guo C."/>
            <person name="Argimon S."/>
            <person name="Zhang W."/>
            <person name="Yang X."/>
            <person name="Jeffery I.B."/>
            <person name="Cooney J.C."/>
            <person name="Kagawa T.F."/>
            <person name="Liu W."/>
            <person name="Song Y."/>
            <person name="Salvetti E."/>
            <person name="Wrobel A."/>
            <person name="Rasinkangas P."/>
            <person name="Parkhill J."/>
            <person name="Rea M.C."/>
            <person name="O'Sullivan O."/>
            <person name="Ritari J."/>
            <person name="Douillard F.P."/>
            <person name="Paul Ross R."/>
            <person name="Yang R."/>
            <person name="Briner A.E."/>
            <person name="Felis G.E."/>
            <person name="de Vos W.M."/>
            <person name="Barrangou R."/>
            <person name="Klaenhammer T.R."/>
            <person name="Caufield P.W."/>
            <person name="Cui Y."/>
            <person name="Zhang H."/>
            <person name="O'Toole P.W."/>
        </authorList>
    </citation>
    <scope>NUCLEOTIDE SEQUENCE [LARGE SCALE GENOMIC DNA]</scope>
    <source>
        <strain evidence="2 3">DSM 19972</strain>
    </source>
</reference>
<dbReference type="CDD" id="cd04506">
    <property type="entry name" value="SGNH_hydrolase_YpmR_like"/>
    <property type="match status" value="1"/>
</dbReference>
<dbReference type="PATRIC" id="fig|1423777.3.peg.1540"/>
<sequence>MKVLKNSLALLLILAVLTAFVYMILGFLIGNGEHSHTESTGLKTVKKVKVKKQHLSLVALGDSLTQGVGDPTAEGGYVNLIKERLQKKQDVSVQTQNFGKAGDRSDQILTRLEQQTVFQQRLEKADVIVMTVGGNDLMQVLQQNFSLLTTNELASAMPGAQKRYAQNLQRLLTKVRSYNNKAPIFLFSVYNPFYVYFPSFTQLQQYTDEWNKTAASLAAKEKKVYPVNISQKLSEGQYQGKTAQLKQTTLTDLNTVNTTQLDKILKNQKEKNKYLSASDHFHPNLRGYGYMTDRLYAAMLTHKTTWLLQKGETSR</sequence>
<keyword evidence="3" id="KW-1185">Reference proteome</keyword>
<dbReference type="Gene3D" id="3.40.50.1110">
    <property type="entry name" value="SGNH hydrolase"/>
    <property type="match status" value="1"/>
</dbReference>